<dbReference type="EMBL" id="QYYD01000017">
    <property type="protein sequence ID" value="RJF70491.1"/>
    <property type="molecule type" value="Genomic_DNA"/>
</dbReference>
<gene>
    <name evidence="2" type="ORF">D4Q52_16940</name>
</gene>
<evidence type="ECO:0000313" key="3">
    <source>
        <dbReference type="Proteomes" id="UP000285523"/>
    </source>
</evidence>
<sequence>MRAGPSTNTQTAAEQSAAVLFAAGIVPGAPSPQPSPASGRGSALRLFQSAPKSAPASLRAQRSNPGAQCTELDCFAEPVTRNADPLARNDEVTEGRLYPVVPRNCSTTSRRCGRRRCSIR</sequence>
<organism evidence="2 3">
    <name type="scientific">Rhodopseudomonas palustris</name>
    <dbReference type="NCBI Taxonomy" id="1076"/>
    <lineage>
        <taxon>Bacteria</taxon>
        <taxon>Pseudomonadati</taxon>
        <taxon>Pseudomonadota</taxon>
        <taxon>Alphaproteobacteria</taxon>
        <taxon>Hyphomicrobiales</taxon>
        <taxon>Nitrobacteraceae</taxon>
        <taxon>Rhodopseudomonas</taxon>
    </lineage>
</organism>
<dbReference type="Proteomes" id="UP000285523">
    <property type="component" value="Unassembled WGS sequence"/>
</dbReference>
<proteinExistence type="predicted"/>
<reference evidence="2 3" key="1">
    <citation type="submission" date="2018-09" db="EMBL/GenBank/DDBJ databases">
        <title>Draft genome sequence of Rhodopseudomonas palustris 2.1.18.</title>
        <authorList>
            <person name="Robertson S.L."/>
            <person name="Meyer T.E."/>
            <person name="Kyndt J.A."/>
        </authorList>
    </citation>
    <scope>NUCLEOTIDE SEQUENCE [LARGE SCALE GENOMIC DNA]</scope>
    <source>
        <strain evidence="2 3">2.1.18</strain>
    </source>
</reference>
<comment type="caution">
    <text evidence="2">The sequence shown here is derived from an EMBL/GenBank/DDBJ whole genome shotgun (WGS) entry which is preliminary data.</text>
</comment>
<accession>A0A418V348</accession>
<feature type="region of interest" description="Disordered" evidence="1">
    <location>
        <begin position="26"/>
        <end position="64"/>
    </location>
</feature>
<dbReference type="AlphaFoldDB" id="A0A418V348"/>
<protein>
    <submittedName>
        <fullName evidence="2">Uncharacterized protein</fullName>
    </submittedName>
</protein>
<name>A0A418V348_RHOPL</name>
<evidence type="ECO:0000313" key="2">
    <source>
        <dbReference type="EMBL" id="RJF70491.1"/>
    </source>
</evidence>
<evidence type="ECO:0000256" key="1">
    <source>
        <dbReference type="SAM" id="MobiDB-lite"/>
    </source>
</evidence>